<gene>
    <name evidence="2" type="ORF">WOLCODRAFT_162106</name>
</gene>
<evidence type="ECO:0000313" key="3">
    <source>
        <dbReference type="Proteomes" id="UP000218811"/>
    </source>
</evidence>
<dbReference type="Proteomes" id="UP000218811">
    <property type="component" value="Unassembled WGS sequence"/>
</dbReference>
<feature type="compositionally biased region" description="Low complexity" evidence="1">
    <location>
        <begin position="345"/>
        <end position="387"/>
    </location>
</feature>
<feature type="compositionally biased region" description="Polar residues" evidence="1">
    <location>
        <begin position="388"/>
        <end position="400"/>
    </location>
</feature>
<feature type="compositionally biased region" description="Low complexity" evidence="1">
    <location>
        <begin position="290"/>
        <end position="300"/>
    </location>
</feature>
<dbReference type="EMBL" id="KB468053">
    <property type="protein sequence ID" value="PCH40114.1"/>
    <property type="molecule type" value="Genomic_DNA"/>
</dbReference>
<reference evidence="2 3" key="1">
    <citation type="journal article" date="2012" name="Science">
        <title>The Paleozoic origin of enzymatic lignin decomposition reconstructed from 31 fungal genomes.</title>
        <authorList>
            <person name="Floudas D."/>
            <person name="Binder M."/>
            <person name="Riley R."/>
            <person name="Barry K."/>
            <person name="Blanchette R.A."/>
            <person name="Henrissat B."/>
            <person name="Martinez A.T."/>
            <person name="Otillar R."/>
            <person name="Spatafora J.W."/>
            <person name="Yadav J.S."/>
            <person name="Aerts A."/>
            <person name="Benoit I."/>
            <person name="Boyd A."/>
            <person name="Carlson A."/>
            <person name="Copeland A."/>
            <person name="Coutinho P.M."/>
            <person name="de Vries R.P."/>
            <person name="Ferreira P."/>
            <person name="Findley K."/>
            <person name="Foster B."/>
            <person name="Gaskell J."/>
            <person name="Glotzer D."/>
            <person name="Gorecki P."/>
            <person name="Heitman J."/>
            <person name="Hesse C."/>
            <person name="Hori C."/>
            <person name="Igarashi K."/>
            <person name="Jurgens J.A."/>
            <person name="Kallen N."/>
            <person name="Kersten P."/>
            <person name="Kohler A."/>
            <person name="Kuees U."/>
            <person name="Kumar T.K.A."/>
            <person name="Kuo A."/>
            <person name="LaButti K."/>
            <person name="Larrondo L.F."/>
            <person name="Lindquist E."/>
            <person name="Ling A."/>
            <person name="Lombard V."/>
            <person name="Lucas S."/>
            <person name="Lundell T."/>
            <person name="Martin R."/>
            <person name="McLaughlin D.J."/>
            <person name="Morgenstern I."/>
            <person name="Morin E."/>
            <person name="Murat C."/>
            <person name="Nagy L.G."/>
            <person name="Nolan M."/>
            <person name="Ohm R.A."/>
            <person name="Patyshakuliyeva A."/>
            <person name="Rokas A."/>
            <person name="Ruiz-Duenas F.J."/>
            <person name="Sabat G."/>
            <person name="Salamov A."/>
            <person name="Samejima M."/>
            <person name="Schmutz J."/>
            <person name="Slot J.C."/>
            <person name="St John F."/>
            <person name="Stenlid J."/>
            <person name="Sun H."/>
            <person name="Sun S."/>
            <person name="Syed K."/>
            <person name="Tsang A."/>
            <person name="Wiebenga A."/>
            <person name="Young D."/>
            <person name="Pisabarro A."/>
            <person name="Eastwood D.C."/>
            <person name="Martin F."/>
            <person name="Cullen D."/>
            <person name="Grigoriev I.V."/>
            <person name="Hibbett D.S."/>
        </authorList>
    </citation>
    <scope>NUCLEOTIDE SEQUENCE [LARGE SCALE GENOMIC DNA]</scope>
    <source>
        <strain evidence="2 3">MD-104</strain>
    </source>
</reference>
<sequence length="462" mass="49540">MSRALYRQLPGLCSRPETLNKAQELLNAASVKTGPGTGYDLGDAAGNGLPAICAYLASEELGNNDVSEKIAQTASCLMPKVFRQLTGVVRSALAEKNSAVDDDFDPLTFDELISHLRLGRRDFVLGCLSDIQRAVLASRALPPELSPPTDAFVMSVFTWTCANVLKIKRAIVDELLLEFQIGRRDYDKIADVINTRCRVTVERAREKVAALSNTVKSRKAAATGAPPTEPAIDDTPSKRPEIRSSRVHKDDVTSTPSRTPAHKRKVAFAVDSAFRESPSKRQRLAPPTPAAANVFPNAAASSSRATLDLLKRQSRGREVSKELSEGEEDRSSAAPPTPTPPPIAAPTSKPVAAPAPKPVAEAVATTPRKRVAPPAAIATPSTSRAATYTPSRSQATSPAKSPSKYHDIAPAPAPARRYRPVFADQAQWFSRDPRAEREWAATLGSAESSREQSVVNSVLSAA</sequence>
<feature type="compositionally biased region" description="Polar residues" evidence="1">
    <location>
        <begin position="445"/>
        <end position="462"/>
    </location>
</feature>
<dbReference type="OMA" id="EALHEFC"/>
<accession>A0A2H3JTS7</accession>
<keyword evidence="3" id="KW-1185">Reference proteome</keyword>
<proteinExistence type="predicted"/>
<protein>
    <submittedName>
        <fullName evidence="2">Uncharacterized protein</fullName>
    </submittedName>
</protein>
<dbReference type="OrthoDB" id="3358956at2759"/>
<feature type="compositionally biased region" description="Basic and acidic residues" evidence="1">
    <location>
        <begin position="235"/>
        <end position="252"/>
    </location>
</feature>
<dbReference type="STRING" id="742152.A0A2H3JTS7"/>
<evidence type="ECO:0000313" key="2">
    <source>
        <dbReference type="EMBL" id="PCH40114.1"/>
    </source>
</evidence>
<evidence type="ECO:0000256" key="1">
    <source>
        <dbReference type="SAM" id="MobiDB-lite"/>
    </source>
</evidence>
<organism evidence="2 3">
    <name type="scientific">Wolfiporia cocos (strain MD-104)</name>
    <name type="common">Brown rot fungus</name>
    <dbReference type="NCBI Taxonomy" id="742152"/>
    <lineage>
        <taxon>Eukaryota</taxon>
        <taxon>Fungi</taxon>
        <taxon>Dikarya</taxon>
        <taxon>Basidiomycota</taxon>
        <taxon>Agaricomycotina</taxon>
        <taxon>Agaricomycetes</taxon>
        <taxon>Polyporales</taxon>
        <taxon>Phaeolaceae</taxon>
        <taxon>Wolfiporia</taxon>
    </lineage>
</organism>
<dbReference type="AlphaFoldDB" id="A0A2H3JTS7"/>
<name>A0A2H3JTS7_WOLCO</name>
<feature type="compositionally biased region" description="Basic and acidic residues" evidence="1">
    <location>
        <begin position="309"/>
        <end position="324"/>
    </location>
</feature>
<feature type="region of interest" description="Disordered" evidence="1">
    <location>
        <begin position="442"/>
        <end position="462"/>
    </location>
</feature>
<feature type="region of interest" description="Disordered" evidence="1">
    <location>
        <begin position="216"/>
        <end position="418"/>
    </location>
</feature>
<feature type="compositionally biased region" description="Pro residues" evidence="1">
    <location>
        <begin position="335"/>
        <end position="344"/>
    </location>
</feature>